<dbReference type="KEGG" id="tvd:SG34_031005"/>
<evidence type="ECO:0000256" key="1">
    <source>
        <dbReference type="SAM" id="SignalP"/>
    </source>
</evidence>
<reference evidence="2 3" key="2">
    <citation type="journal article" date="2022" name="Mar. Drugs">
        <title>Bioassay-Guided Fractionation Leads to the Detection of Cholic Acid Generated by the Rare Thalassomonas sp.</title>
        <authorList>
            <person name="Pheiffer F."/>
            <person name="Schneider Y.K."/>
            <person name="Hansen E.H."/>
            <person name="Andersen J.H."/>
            <person name="Isaksson J."/>
            <person name="Busche T."/>
            <person name="R C."/>
            <person name="Kalinowski J."/>
            <person name="Zyl L.V."/>
            <person name="Trindade M."/>
        </authorList>
    </citation>
    <scope>NUCLEOTIDE SEQUENCE [LARGE SCALE GENOMIC DNA]</scope>
    <source>
        <strain evidence="2 3">XOM25</strain>
    </source>
</reference>
<proteinExistence type="predicted"/>
<feature type="chain" id="PRO_5041973025" description="PEP-CTERM protein-sorting domain-containing protein" evidence="1">
    <location>
        <begin position="27"/>
        <end position="208"/>
    </location>
</feature>
<dbReference type="EMBL" id="CP059734">
    <property type="protein sequence ID" value="WDE09195.1"/>
    <property type="molecule type" value="Genomic_DNA"/>
</dbReference>
<dbReference type="AlphaFoldDB" id="A0AAF0CEF4"/>
<name>A0AAF0CEF4_9GAMM</name>
<organism evidence="2 3">
    <name type="scientific">Thalassomonas viridans</name>
    <dbReference type="NCBI Taxonomy" id="137584"/>
    <lineage>
        <taxon>Bacteria</taxon>
        <taxon>Pseudomonadati</taxon>
        <taxon>Pseudomonadota</taxon>
        <taxon>Gammaproteobacteria</taxon>
        <taxon>Alteromonadales</taxon>
        <taxon>Colwelliaceae</taxon>
        <taxon>Thalassomonas</taxon>
    </lineage>
</organism>
<evidence type="ECO:0000313" key="2">
    <source>
        <dbReference type="EMBL" id="WDE09195.1"/>
    </source>
</evidence>
<protein>
    <recommendedName>
        <fullName evidence="4">PEP-CTERM protein-sorting domain-containing protein</fullName>
    </recommendedName>
</protein>
<dbReference type="RefSeq" id="WP_044838757.1">
    <property type="nucleotide sequence ID" value="NZ_CP059734.1"/>
</dbReference>
<evidence type="ECO:0000313" key="3">
    <source>
        <dbReference type="Proteomes" id="UP000032352"/>
    </source>
</evidence>
<gene>
    <name evidence="2" type="ORF">SG34_031005</name>
</gene>
<accession>A0AAF0CEF4</accession>
<evidence type="ECO:0008006" key="4">
    <source>
        <dbReference type="Google" id="ProtNLM"/>
    </source>
</evidence>
<keyword evidence="1" id="KW-0732">Signal</keyword>
<reference evidence="2 3" key="1">
    <citation type="journal article" date="2015" name="Genome Announc.">
        <title>Draft Genome Sequences of Marine Isolates of Thalassomonas viridans and Thalassomonas actiniarum.</title>
        <authorList>
            <person name="Olonade I."/>
            <person name="van Zyl L.J."/>
            <person name="Trindade M."/>
        </authorList>
    </citation>
    <scope>NUCLEOTIDE SEQUENCE [LARGE SCALE GENOMIC DNA]</scope>
    <source>
        <strain evidence="2 3">XOM25</strain>
    </source>
</reference>
<feature type="signal peptide" evidence="1">
    <location>
        <begin position="1"/>
        <end position="26"/>
    </location>
</feature>
<sequence length="208" mass="22380">MKDVLKRFCQSFLLSALVLVSLNAHAGFVTFTGADLASGNPVTVGGITVATTTDGGDIGFIDRGEYQGLWLGEDHSSARYTLVFSEMIDFIEIAFTALSSTGPLPVETLSNFTADSSPVHVHHTNIDGTRFENNTIISTINKGVGFFNYSGLFSAFSFDHDQGQQSGFVIERISVRGNGAAVVPEPPVIWLFLPALVLLPLVSRKYSS</sequence>
<keyword evidence="3" id="KW-1185">Reference proteome</keyword>
<dbReference type="Proteomes" id="UP000032352">
    <property type="component" value="Chromosome pTvir"/>
</dbReference>